<proteinExistence type="predicted"/>
<feature type="region of interest" description="Disordered" evidence="1">
    <location>
        <begin position="1"/>
        <end position="23"/>
    </location>
</feature>
<feature type="compositionally biased region" description="Basic and acidic residues" evidence="1">
    <location>
        <begin position="1"/>
        <end position="22"/>
    </location>
</feature>
<protein>
    <submittedName>
        <fullName evidence="2">Uncharacterized protein</fullName>
    </submittedName>
</protein>
<dbReference type="OrthoDB" id="265487at2157"/>
<accession>A0A1I6J5Q4</accession>
<organism evidence="2 3">
    <name type="scientific">Halogeometricum rufum</name>
    <dbReference type="NCBI Taxonomy" id="553469"/>
    <lineage>
        <taxon>Archaea</taxon>
        <taxon>Methanobacteriati</taxon>
        <taxon>Methanobacteriota</taxon>
        <taxon>Stenosarchaea group</taxon>
        <taxon>Halobacteria</taxon>
        <taxon>Halobacteriales</taxon>
        <taxon>Haloferacaceae</taxon>
        <taxon>Halogeometricum</taxon>
    </lineage>
</organism>
<dbReference type="Proteomes" id="UP000198531">
    <property type="component" value="Unassembled WGS sequence"/>
</dbReference>
<dbReference type="EMBL" id="FOYT01000006">
    <property type="protein sequence ID" value="SFR74247.1"/>
    <property type="molecule type" value="Genomic_DNA"/>
</dbReference>
<dbReference type="RefSeq" id="WP_089811299.1">
    <property type="nucleotide sequence ID" value="NZ_FOYT01000006.1"/>
</dbReference>
<evidence type="ECO:0000256" key="1">
    <source>
        <dbReference type="SAM" id="MobiDB-lite"/>
    </source>
</evidence>
<sequence>MTGHDRGRTPQKGDEYSHRDGTTEVVFTTQDDRVLTFREYPDADSFDRTVSSATYRGVNEDVASLPEASAFADADETGDE</sequence>
<gene>
    <name evidence="2" type="ORF">SAMN04487947_4074</name>
</gene>
<name>A0A1I6J5Q4_9EURY</name>
<dbReference type="AlphaFoldDB" id="A0A1I6J5Q4"/>
<keyword evidence="3" id="KW-1185">Reference proteome</keyword>
<reference evidence="3" key="1">
    <citation type="submission" date="2016-10" db="EMBL/GenBank/DDBJ databases">
        <authorList>
            <person name="Varghese N."/>
            <person name="Submissions S."/>
        </authorList>
    </citation>
    <scope>NUCLEOTIDE SEQUENCE [LARGE SCALE GENOMIC DNA]</scope>
    <source>
        <strain evidence="3">CGMCC 1.7736</strain>
    </source>
</reference>
<evidence type="ECO:0000313" key="2">
    <source>
        <dbReference type="EMBL" id="SFR74247.1"/>
    </source>
</evidence>
<evidence type="ECO:0000313" key="3">
    <source>
        <dbReference type="Proteomes" id="UP000198531"/>
    </source>
</evidence>